<protein>
    <recommendedName>
        <fullName evidence="3">Variable large protein</fullName>
    </recommendedName>
</protein>
<evidence type="ECO:0000313" key="1">
    <source>
        <dbReference type="EMBL" id="MBW6410883.1"/>
    </source>
</evidence>
<name>A0ABS7AQE2_9CLOT</name>
<comment type="caution">
    <text evidence="1">The sequence shown here is derived from an EMBL/GenBank/DDBJ whole genome shotgun (WGS) entry which is preliminary data.</text>
</comment>
<gene>
    <name evidence="1" type="ORF">KYD98_12335</name>
</gene>
<keyword evidence="2" id="KW-1185">Reference proteome</keyword>
<dbReference type="RefSeq" id="WP_219780352.1">
    <property type="nucleotide sequence ID" value="NZ_JAHXPT010000010.1"/>
</dbReference>
<reference evidence="1 2" key="1">
    <citation type="submission" date="2021-07" db="EMBL/GenBank/DDBJ databases">
        <title>Clostridium weizhouense sp. nov., an anaerobic bacterium isolated from activated sludge of Petroleum wastewater.</title>
        <authorList>
            <person name="Li Q."/>
        </authorList>
    </citation>
    <scope>NUCLEOTIDE SEQUENCE [LARGE SCALE GENOMIC DNA]</scope>
    <source>
        <strain evidence="1 2">YB-6</strain>
    </source>
</reference>
<accession>A0ABS7AQE2</accession>
<organism evidence="1 2">
    <name type="scientific">Clostridium weizhouense</name>
    <dbReference type="NCBI Taxonomy" id="2859781"/>
    <lineage>
        <taxon>Bacteria</taxon>
        <taxon>Bacillati</taxon>
        <taxon>Bacillota</taxon>
        <taxon>Clostridia</taxon>
        <taxon>Eubacteriales</taxon>
        <taxon>Clostridiaceae</taxon>
        <taxon>Clostridium</taxon>
    </lineage>
</organism>
<sequence length="48" mass="5406">MNKVGSGIREKVKKVANELKETTKGIKIKMKEEGQIIKEHANNIKNSL</sequence>
<proteinExistence type="predicted"/>
<evidence type="ECO:0000313" key="2">
    <source>
        <dbReference type="Proteomes" id="UP001519921"/>
    </source>
</evidence>
<dbReference type="EMBL" id="JAHXPT010000010">
    <property type="protein sequence ID" value="MBW6410883.1"/>
    <property type="molecule type" value="Genomic_DNA"/>
</dbReference>
<evidence type="ECO:0008006" key="3">
    <source>
        <dbReference type="Google" id="ProtNLM"/>
    </source>
</evidence>
<dbReference type="Proteomes" id="UP001519921">
    <property type="component" value="Unassembled WGS sequence"/>
</dbReference>